<feature type="transmembrane region" description="Helical" evidence="1">
    <location>
        <begin position="21"/>
        <end position="38"/>
    </location>
</feature>
<evidence type="ECO:0000313" key="2">
    <source>
        <dbReference type="EMBL" id="WDE96005.1"/>
    </source>
</evidence>
<dbReference type="EMBL" id="CP117811">
    <property type="protein sequence ID" value="WDE96005.1"/>
    <property type="molecule type" value="Genomic_DNA"/>
</dbReference>
<keyword evidence="1" id="KW-1133">Transmembrane helix</keyword>
<keyword evidence="1" id="KW-0472">Membrane</keyword>
<organism evidence="2 3">
    <name type="scientific">Lentisphaera profundi</name>
    <dbReference type="NCBI Taxonomy" id="1658616"/>
    <lineage>
        <taxon>Bacteria</taxon>
        <taxon>Pseudomonadati</taxon>
        <taxon>Lentisphaerota</taxon>
        <taxon>Lentisphaeria</taxon>
        <taxon>Lentisphaerales</taxon>
        <taxon>Lentisphaeraceae</taxon>
        <taxon>Lentisphaera</taxon>
    </lineage>
</organism>
<proteinExistence type="predicted"/>
<keyword evidence="3" id="KW-1185">Reference proteome</keyword>
<evidence type="ECO:0000256" key="1">
    <source>
        <dbReference type="SAM" id="Phobius"/>
    </source>
</evidence>
<protein>
    <submittedName>
        <fullName evidence="2">Uncharacterized protein</fullName>
    </submittedName>
</protein>
<name>A0ABY7VPE0_9BACT</name>
<gene>
    <name evidence="2" type="ORF">PQO03_09795</name>
</gene>
<accession>A0ABY7VPE0</accession>
<feature type="transmembrane region" description="Helical" evidence="1">
    <location>
        <begin position="50"/>
        <end position="69"/>
    </location>
</feature>
<reference evidence="2 3" key="1">
    <citation type="submission" date="2023-02" db="EMBL/GenBank/DDBJ databases">
        <title>Genome sequence of Lentisphaera profundi SAORIC-696.</title>
        <authorList>
            <person name="Kim e."/>
            <person name="Cho J.-C."/>
            <person name="Choi A."/>
            <person name="Kang I."/>
        </authorList>
    </citation>
    <scope>NUCLEOTIDE SEQUENCE [LARGE SCALE GENOMIC DNA]</scope>
    <source>
        <strain evidence="2 3">SAORIC-696</strain>
    </source>
</reference>
<dbReference type="Proteomes" id="UP001214250">
    <property type="component" value="Chromosome 1"/>
</dbReference>
<evidence type="ECO:0000313" key="3">
    <source>
        <dbReference type="Proteomes" id="UP001214250"/>
    </source>
</evidence>
<keyword evidence="1" id="KW-0812">Transmembrane</keyword>
<dbReference type="RefSeq" id="WP_274149959.1">
    <property type="nucleotide sequence ID" value="NZ_CP117811.1"/>
</dbReference>
<sequence>MINEVQFLLNEKKQRTESNIINFKFIIFTVVFISFVLLNQDRYIGANANAENRMLLGLWLLYPIYLVIFKKFAMKKYMILCTACESPVALQSKYQISADLEQLTHEKCAKCKAVLSLDKLKTKS</sequence>